<protein>
    <submittedName>
        <fullName evidence="1">Uncharacterized protein</fullName>
    </submittedName>
</protein>
<comment type="caution">
    <text evidence="1">The sequence shown here is derived from an EMBL/GenBank/DDBJ whole genome shotgun (WGS) entry which is preliminary data.</text>
</comment>
<organism evidence="1 2">
    <name type="scientific">Ficus carica</name>
    <name type="common">Common fig</name>
    <dbReference type="NCBI Taxonomy" id="3494"/>
    <lineage>
        <taxon>Eukaryota</taxon>
        <taxon>Viridiplantae</taxon>
        <taxon>Streptophyta</taxon>
        <taxon>Embryophyta</taxon>
        <taxon>Tracheophyta</taxon>
        <taxon>Spermatophyta</taxon>
        <taxon>Magnoliopsida</taxon>
        <taxon>eudicotyledons</taxon>
        <taxon>Gunneridae</taxon>
        <taxon>Pentapetalae</taxon>
        <taxon>rosids</taxon>
        <taxon>fabids</taxon>
        <taxon>Rosales</taxon>
        <taxon>Moraceae</taxon>
        <taxon>Ficeae</taxon>
        <taxon>Ficus</taxon>
    </lineage>
</organism>
<dbReference type="Proteomes" id="UP001187192">
    <property type="component" value="Unassembled WGS sequence"/>
</dbReference>
<accession>A0AA88AU61</accession>
<reference evidence="1" key="1">
    <citation type="submission" date="2023-07" db="EMBL/GenBank/DDBJ databases">
        <title>draft genome sequence of fig (Ficus carica).</title>
        <authorList>
            <person name="Takahashi T."/>
            <person name="Nishimura K."/>
        </authorList>
    </citation>
    <scope>NUCLEOTIDE SEQUENCE</scope>
</reference>
<evidence type="ECO:0000313" key="2">
    <source>
        <dbReference type="Proteomes" id="UP001187192"/>
    </source>
</evidence>
<sequence length="97" mass="10711">MGARVAMGARLLATEGARRLGWSSDDLPPSPIVYRRQARATAPPPLATTNHHHHGAQLLPTTASFTCDELAGLRQNQSRRTALCSFFFLFFLTYNLV</sequence>
<proteinExistence type="predicted"/>
<gene>
    <name evidence="1" type="ORF">TIFTF001_020558</name>
</gene>
<dbReference type="EMBL" id="BTGU01000037">
    <property type="protein sequence ID" value="GMN51406.1"/>
    <property type="molecule type" value="Genomic_DNA"/>
</dbReference>
<dbReference type="AlphaFoldDB" id="A0AA88AU61"/>
<keyword evidence="2" id="KW-1185">Reference proteome</keyword>
<name>A0AA88AU61_FICCA</name>
<evidence type="ECO:0000313" key="1">
    <source>
        <dbReference type="EMBL" id="GMN51406.1"/>
    </source>
</evidence>